<dbReference type="Proteomes" id="UP000322025">
    <property type="component" value="Unassembled WGS sequence"/>
</dbReference>
<dbReference type="OrthoDB" id="3180992at2"/>
<dbReference type="Gene3D" id="3.40.50.2300">
    <property type="match status" value="3"/>
</dbReference>
<organism evidence="5 6">
    <name type="scientific">Mediterraneibacter catenae</name>
    <dbReference type="NCBI Taxonomy" id="2594882"/>
    <lineage>
        <taxon>Bacteria</taxon>
        <taxon>Bacillati</taxon>
        <taxon>Bacillota</taxon>
        <taxon>Clostridia</taxon>
        <taxon>Lachnospirales</taxon>
        <taxon>Lachnospiraceae</taxon>
        <taxon>Mediterraneibacter</taxon>
    </lineage>
</organism>
<keyword evidence="3" id="KW-0804">Transcription</keyword>
<keyword evidence="1" id="KW-0805">Transcription regulation</keyword>
<feature type="domain" description="HTH lacI-type" evidence="4">
    <location>
        <begin position="1"/>
        <end position="54"/>
    </location>
</feature>
<dbReference type="PANTHER" id="PTHR30146:SF154">
    <property type="entry name" value="TRANSCRIPTION REGULATOR, MEMBER OF GALR FAMILY"/>
    <property type="match status" value="1"/>
</dbReference>
<gene>
    <name evidence="5" type="ORF">FNY66_12235</name>
</gene>
<dbReference type="RefSeq" id="WP_150311323.1">
    <property type="nucleotide sequence ID" value="NZ_VMSO01000019.1"/>
</dbReference>
<dbReference type="PANTHER" id="PTHR30146">
    <property type="entry name" value="LACI-RELATED TRANSCRIPTIONAL REPRESSOR"/>
    <property type="match status" value="1"/>
</dbReference>
<dbReference type="GO" id="GO:0003700">
    <property type="term" value="F:DNA-binding transcription factor activity"/>
    <property type="evidence" value="ECO:0007669"/>
    <property type="project" value="TreeGrafter"/>
</dbReference>
<evidence type="ECO:0000256" key="3">
    <source>
        <dbReference type="ARBA" id="ARBA00023163"/>
    </source>
</evidence>
<comment type="caution">
    <text evidence="5">The sequence shown here is derived from an EMBL/GenBank/DDBJ whole genome shotgun (WGS) entry which is preliminary data.</text>
</comment>
<dbReference type="GO" id="GO:0000976">
    <property type="term" value="F:transcription cis-regulatory region binding"/>
    <property type="evidence" value="ECO:0007669"/>
    <property type="project" value="TreeGrafter"/>
</dbReference>
<dbReference type="SUPFAM" id="SSF53822">
    <property type="entry name" value="Periplasmic binding protein-like I"/>
    <property type="match status" value="1"/>
</dbReference>
<dbReference type="InterPro" id="IPR028082">
    <property type="entry name" value="Peripla_BP_I"/>
</dbReference>
<keyword evidence="2" id="KW-0238">DNA-binding</keyword>
<dbReference type="PROSITE" id="PS00356">
    <property type="entry name" value="HTH_LACI_1"/>
    <property type="match status" value="1"/>
</dbReference>
<dbReference type="InterPro" id="IPR000843">
    <property type="entry name" value="HTH_LacI"/>
</dbReference>
<dbReference type="InterPro" id="IPR010982">
    <property type="entry name" value="Lambda_DNA-bd_dom_sf"/>
</dbReference>
<keyword evidence="6" id="KW-1185">Reference proteome</keyword>
<proteinExistence type="predicted"/>
<dbReference type="SMART" id="SM00354">
    <property type="entry name" value="HTH_LACI"/>
    <property type="match status" value="1"/>
</dbReference>
<dbReference type="InterPro" id="IPR001761">
    <property type="entry name" value="Peripla_BP/Lac1_sug-bd_dom"/>
</dbReference>
<evidence type="ECO:0000256" key="1">
    <source>
        <dbReference type="ARBA" id="ARBA00023015"/>
    </source>
</evidence>
<dbReference type="Gene3D" id="1.10.260.40">
    <property type="entry name" value="lambda repressor-like DNA-binding domains"/>
    <property type="match status" value="1"/>
</dbReference>
<evidence type="ECO:0000256" key="2">
    <source>
        <dbReference type="ARBA" id="ARBA00023125"/>
    </source>
</evidence>
<dbReference type="Pfam" id="PF00356">
    <property type="entry name" value="LacI"/>
    <property type="match status" value="1"/>
</dbReference>
<dbReference type="EMBL" id="VMSO01000019">
    <property type="protein sequence ID" value="KAA8500671.1"/>
    <property type="molecule type" value="Genomic_DNA"/>
</dbReference>
<accession>A0A5M9HZC2</accession>
<dbReference type="PROSITE" id="PS50932">
    <property type="entry name" value="HTH_LACI_2"/>
    <property type="match status" value="1"/>
</dbReference>
<sequence>MTIKEIAQLAGVSSAAVSRYLNGGYISEEKKDQIRKVIEETGYQPSAQARILRTKKACLVGVVVPKINSETISRVTAGIEQVLSSRGYQMLLASTDNDPVKEITYLKLFESYPVDGIVLIGTVITGDHRKFLKNAKVPVVVVGQYTKYANCIYHDDHGAGKAMGKLVAARLKSPSAGSADTAPSGSKYGKAAYIGVTKEDKAVGIAREDGFRSGLKAEGIELEPEYIRTADFTMDAGYRAAMDLLESRDDIRIISCATDTIAAGAIEALLAHRRKEIPRSAVGSATRMQYILDHSEIQVTGFGDNQFLKAVTGGISTVHFGYKTSGIRGAELLLDVIERGEKIPIEMKLGFRLVE</sequence>
<dbReference type="CDD" id="cd01542">
    <property type="entry name" value="PBP1_TreR-like"/>
    <property type="match status" value="1"/>
</dbReference>
<reference evidence="5" key="1">
    <citation type="submission" date="2019-07" db="EMBL/GenBank/DDBJ databases">
        <authorList>
            <person name="Wongkuna S."/>
            <person name="Scaria J."/>
        </authorList>
    </citation>
    <scope>NUCLEOTIDE SEQUENCE [LARGE SCALE GENOMIC DNA]</scope>
    <source>
        <strain evidence="5">SW178</strain>
    </source>
</reference>
<protein>
    <submittedName>
        <fullName evidence="5">LacI family transcriptional regulator</fullName>
    </submittedName>
</protein>
<evidence type="ECO:0000259" key="4">
    <source>
        <dbReference type="PROSITE" id="PS50932"/>
    </source>
</evidence>
<evidence type="ECO:0000313" key="6">
    <source>
        <dbReference type="Proteomes" id="UP000322025"/>
    </source>
</evidence>
<dbReference type="SUPFAM" id="SSF47413">
    <property type="entry name" value="lambda repressor-like DNA-binding domains"/>
    <property type="match status" value="1"/>
</dbReference>
<name>A0A5M9HZC2_9FIRM</name>
<dbReference type="CDD" id="cd01392">
    <property type="entry name" value="HTH_LacI"/>
    <property type="match status" value="1"/>
</dbReference>
<dbReference type="Pfam" id="PF00532">
    <property type="entry name" value="Peripla_BP_1"/>
    <property type="match status" value="1"/>
</dbReference>
<evidence type="ECO:0000313" key="5">
    <source>
        <dbReference type="EMBL" id="KAA8500671.1"/>
    </source>
</evidence>
<dbReference type="AlphaFoldDB" id="A0A5M9HZC2"/>